<accession>A0A812XWZ5</accession>
<evidence type="ECO:0000313" key="2">
    <source>
        <dbReference type="EMBL" id="CAE7755201.1"/>
    </source>
</evidence>
<dbReference type="AlphaFoldDB" id="A0A812XWZ5"/>
<keyword evidence="3" id="KW-1185">Reference proteome</keyword>
<proteinExistence type="predicted"/>
<feature type="region of interest" description="Disordered" evidence="1">
    <location>
        <begin position="28"/>
        <end position="54"/>
    </location>
</feature>
<evidence type="ECO:0000256" key="1">
    <source>
        <dbReference type="SAM" id="MobiDB-lite"/>
    </source>
</evidence>
<name>A0A812XWZ5_SYMPI</name>
<organism evidence="2 3">
    <name type="scientific">Symbiodinium pilosum</name>
    <name type="common">Dinoflagellate</name>
    <dbReference type="NCBI Taxonomy" id="2952"/>
    <lineage>
        <taxon>Eukaryota</taxon>
        <taxon>Sar</taxon>
        <taxon>Alveolata</taxon>
        <taxon>Dinophyceae</taxon>
        <taxon>Suessiales</taxon>
        <taxon>Symbiodiniaceae</taxon>
        <taxon>Symbiodinium</taxon>
    </lineage>
</organism>
<evidence type="ECO:0000313" key="3">
    <source>
        <dbReference type="Proteomes" id="UP000649617"/>
    </source>
</evidence>
<protein>
    <submittedName>
        <fullName evidence="2">Uncharacterized protein</fullName>
    </submittedName>
</protein>
<dbReference type="Proteomes" id="UP000649617">
    <property type="component" value="Unassembled WGS sequence"/>
</dbReference>
<feature type="non-terminal residue" evidence="2">
    <location>
        <position position="68"/>
    </location>
</feature>
<comment type="caution">
    <text evidence="2">The sequence shown here is derived from an EMBL/GenBank/DDBJ whole genome shotgun (WGS) entry which is preliminary data.</text>
</comment>
<gene>
    <name evidence="2" type="ORF">SPIL2461_LOCUS21933</name>
</gene>
<dbReference type="OrthoDB" id="430829at2759"/>
<reference evidence="2" key="1">
    <citation type="submission" date="2021-02" db="EMBL/GenBank/DDBJ databases">
        <authorList>
            <person name="Dougan E. K."/>
            <person name="Rhodes N."/>
            <person name="Thang M."/>
            <person name="Chan C."/>
        </authorList>
    </citation>
    <scope>NUCLEOTIDE SEQUENCE</scope>
</reference>
<dbReference type="EMBL" id="CAJNIZ010046725">
    <property type="protein sequence ID" value="CAE7755201.1"/>
    <property type="molecule type" value="Genomic_DNA"/>
</dbReference>
<sequence length="68" mass="7512">MYDRQKRLLCSIDAAPGELFASIREQYSGGAEDTPNERSASVRMPTHGGSSGKHVAQFRLPQAVRYTD</sequence>